<evidence type="ECO:0000313" key="2">
    <source>
        <dbReference type="EMBL" id="MBD1547503.1"/>
    </source>
</evidence>
<dbReference type="RefSeq" id="WP_190292256.1">
    <property type="nucleotide sequence ID" value="NZ_JABFCZ010000015.1"/>
</dbReference>
<dbReference type="Gene3D" id="2.30.110.10">
    <property type="entry name" value="Electron Transport, Fmn-binding Protein, Chain A"/>
    <property type="match status" value="1"/>
</dbReference>
<dbReference type="Proteomes" id="UP000598467">
    <property type="component" value="Unassembled WGS sequence"/>
</dbReference>
<feature type="compositionally biased region" description="Basic and acidic residues" evidence="1">
    <location>
        <begin position="179"/>
        <end position="200"/>
    </location>
</feature>
<dbReference type="InterPro" id="IPR012349">
    <property type="entry name" value="Split_barrel_FMN-bd"/>
</dbReference>
<evidence type="ECO:0000313" key="3">
    <source>
        <dbReference type="Proteomes" id="UP000598467"/>
    </source>
</evidence>
<dbReference type="InterPro" id="IPR007396">
    <property type="entry name" value="TR_PAI2-type"/>
</dbReference>
<name>A0A926P145_9HYPH</name>
<gene>
    <name evidence="2" type="ORF">HK439_14645</name>
</gene>
<dbReference type="SUPFAM" id="SSF50475">
    <property type="entry name" value="FMN-binding split barrel"/>
    <property type="match status" value="1"/>
</dbReference>
<dbReference type="AlphaFoldDB" id="A0A926P145"/>
<proteinExistence type="predicted"/>
<organism evidence="2 3">
    <name type="scientific">Roseibium aggregatum</name>
    <dbReference type="NCBI Taxonomy" id="187304"/>
    <lineage>
        <taxon>Bacteria</taxon>
        <taxon>Pseudomonadati</taxon>
        <taxon>Pseudomonadota</taxon>
        <taxon>Alphaproteobacteria</taxon>
        <taxon>Hyphomicrobiales</taxon>
        <taxon>Stappiaceae</taxon>
        <taxon>Roseibium</taxon>
    </lineage>
</organism>
<accession>A0A926P145</accession>
<dbReference type="PANTHER" id="PTHR35802">
    <property type="entry name" value="PROTEASE SYNTHASE AND SPORULATION PROTEIN PAI 2"/>
    <property type="match status" value="1"/>
</dbReference>
<dbReference type="Pfam" id="PF04299">
    <property type="entry name" value="FMN_bind_2"/>
    <property type="match status" value="1"/>
</dbReference>
<dbReference type="PANTHER" id="PTHR35802:SF1">
    <property type="entry name" value="PROTEASE SYNTHASE AND SPORULATION PROTEIN PAI 2"/>
    <property type="match status" value="1"/>
</dbReference>
<sequence>MYTPPAFAQEDLATIHGMIRATGLATLVTMTEDGLIGTPLPLILKESEGPNGTLYGHLARPNPQWKLAPQAEALVIFPGPDAYISPNWYASKAEHHKVVPTWNYGAVHAYGTPEFFEDPDRLLEVLTGLTDRNEKNRSAPWSVSDAPEKFVQAQMRGIVGLRLEISRLEGKQKFSQNKPDADRAGVAKGLSEEADPKAREMAALIPR</sequence>
<comment type="caution">
    <text evidence="2">The sequence shown here is derived from an EMBL/GenBank/DDBJ whole genome shotgun (WGS) entry which is preliminary data.</text>
</comment>
<reference evidence="2" key="1">
    <citation type="submission" date="2020-05" db="EMBL/GenBank/DDBJ databases">
        <title>Identification of trans-AT polyketide cluster in two marine bacteria, producers of a novel glutaramide-containing polyketide sesbanimide D and analogs.</title>
        <authorList>
            <person name="Kacar D."/>
            <person name="Rodriguez P."/>
            <person name="Canedo L."/>
            <person name="Gonzalez E."/>
            <person name="Galan B."/>
            <person name="De La Calle F."/>
            <person name="Garcia J.L."/>
        </authorList>
    </citation>
    <scope>NUCLEOTIDE SEQUENCE</scope>
    <source>
        <strain evidence="2">PHM038</strain>
    </source>
</reference>
<feature type="region of interest" description="Disordered" evidence="1">
    <location>
        <begin position="172"/>
        <end position="207"/>
    </location>
</feature>
<dbReference type="PIRSF" id="PIRSF010372">
    <property type="entry name" value="PaiB"/>
    <property type="match status" value="1"/>
</dbReference>
<evidence type="ECO:0000256" key="1">
    <source>
        <dbReference type="SAM" id="MobiDB-lite"/>
    </source>
</evidence>
<protein>
    <submittedName>
        <fullName evidence="2">FMN-binding negative transcriptional regulator</fullName>
    </submittedName>
</protein>
<dbReference type="EMBL" id="JABFCZ010000015">
    <property type="protein sequence ID" value="MBD1547503.1"/>
    <property type="molecule type" value="Genomic_DNA"/>
</dbReference>